<name>A0A0F9KAG8_9ZZZZ</name>
<feature type="region of interest" description="Disordered" evidence="1">
    <location>
        <begin position="1"/>
        <end position="31"/>
    </location>
</feature>
<feature type="non-terminal residue" evidence="2">
    <location>
        <position position="31"/>
    </location>
</feature>
<comment type="caution">
    <text evidence="2">The sequence shown here is derived from an EMBL/GenBank/DDBJ whole genome shotgun (WGS) entry which is preliminary data.</text>
</comment>
<dbReference type="AlphaFoldDB" id="A0A0F9KAG8"/>
<sequence length="31" mass="3417">MSKKSESTPPPYQNIDPERAAGKLKSRIDTA</sequence>
<proteinExistence type="predicted"/>
<reference evidence="2" key="1">
    <citation type="journal article" date="2015" name="Nature">
        <title>Complex archaea that bridge the gap between prokaryotes and eukaryotes.</title>
        <authorList>
            <person name="Spang A."/>
            <person name="Saw J.H."/>
            <person name="Jorgensen S.L."/>
            <person name="Zaremba-Niedzwiedzka K."/>
            <person name="Martijn J."/>
            <person name="Lind A.E."/>
            <person name="van Eijk R."/>
            <person name="Schleper C."/>
            <person name="Guy L."/>
            <person name="Ettema T.J."/>
        </authorList>
    </citation>
    <scope>NUCLEOTIDE SEQUENCE</scope>
</reference>
<gene>
    <name evidence="2" type="ORF">LCGC14_1428340</name>
</gene>
<evidence type="ECO:0000313" key="2">
    <source>
        <dbReference type="EMBL" id="KKM71661.1"/>
    </source>
</evidence>
<dbReference type="EMBL" id="LAZR01009596">
    <property type="protein sequence ID" value="KKM71661.1"/>
    <property type="molecule type" value="Genomic_DNA"/>
</dbReference>
<protein>
    <submittedName>
        <fullName evidence="2">Uncharacterized protein</fullName>
    </submittedName>
</protein>
<accession>A0A0F9KAG8</accession>
<organism evidence="2">
    <name type="scientific">marine sediment metagenome</name>
    <dbReference type="NCBI Taxonomy" id="412755"/>
    <lineage>
        <taxon>unclassified sequences</taxon>
        <taxon>metagenomes</taxon>
        <taxon>ecological metagenomes</taxon>
    </lineage>
</organism>
<feature type="compositionally biased region" description="Basic and acidic residues" evidence="1">
    <location>
        <begin position="16"/>
        <end position="31"/>
    </location>
</feature>
<evidence type="ECO:0000256" key="1">
    <source>
        <dbReference type="SAM" id="MobiDB-lite"/>
    </source>
</evidence>